<evidence type="ECO:0000313" key="2">
    <source>
        <dbReference type="Proteomes" id="UP000321353"/>
    </source>
</evidence>
<dbReference type="KEGG" id="smam:Mal15_66270"/>
<protein>
    <submittedName>
        <fullName evidence="1">Uncharacterized protein</fullName>
    </submittedName>
</protein>
<dbReference type="EMBL" id="CP036264">
    <property type="protein sequence ID" value="QEG02506.1"/>
    <property type="molecule type" value="Genomic_DNA"/>
</dbReference>
<accession>A0A5B9MRS2</accession>
<organism evidence="1 2">
    <name type="scientific">Stieleria maiorica</name>
    <dbReference type="NCBI Taxonomy" id="2795974"/>
    <lineage>
        <taxon>Bacteria</taxon>
        <taxon>Pseudomonadati</taxon>
        <taxon>Planctomycetota</taxon>
        <taxon>Planctomycetia</taxon>
        <taxon>Pirellulales</taxon>
        <taxon>Pirellulaceae</taxon>
        <taxon>Stieleria</taxon>
    </lineage>
</organism>
<gene>
    <name evidence="1" type="ORF">Mal15_66270</name>
</gene>
<sequence>MEIDFSLDSATLTSRRSMRLWKAPGIHLLAKVATLAQRIDGAMTGLKPVPRCVQPSRSISANDNSSILTRVCSSESRSRIVTVLSLSDSPSTVMQNGVPASS</sequence>
<evidence type="ECO:0000313" key="1">
    <source>
        <dbReference type="EMBL" id="QEG02506.1"/>
    </source>
</evidence>
<keyword evidence="2" id="KW-1185">Reference proteome</keyword>
<reference evidence="1 2" key="1">
    <citation type="submission" date="2019-02" db="EMBL/GenBank/DDBJ databases">
        <title>Planctomycetal bacteria perform biofilm scaping via a novel small molecule.</title>
        <authorList>
            <person name="Jeske O."/>
            <person name="Boedeker C."/>
            <person name="Wiegand S."/>
            <person name="Breitling P."/>
            <person name="Kallscheuer N."/>
            <person name="Jogler M."/>
            <person name="Rohde M."/>
            <person name="Petersen J."/>
            <person name="Medema M.H."/>
            <person name="Surup F."/>
            <person name="Jogler C."/>
        </authorList>
    </citation>
    <scope>NUCLEOTIDE SEQUENCE [LARGE SCALE GENOMIC DNA]</scope>
    <source>
        <strain evidence="1 2">Mal15</strain>
    </source>
</reference>
<name>A0A5B9MRS2_9BACT</name>
<proteinExistence type="predicted"/>
<dbReference type="AlphaFoldDB" id="A0A5B9MRS2"/>
<dbReference type="Proteomes" id="UP000321353">
    <property type="component" value="Chromosome"/>
</dbReference>